<evidence type="ECO:0000313" key="1">
    <source>
        <dbReference type="EMBL" id="KAH7983692.1"/>
    </source>
</evidence>
<protein>
    <submittedName>
        <fullName evidence="1">Uncharacterized protein</fullName>
    </submittedName>
</protein>
<keyword evidence="2" id="KW-1185">Reference proteome</keyword>
<organism evidence="1 2">
    <name type="scientific">Rhipicephalus sanguineus</name>
    <name type="common">Brown dog tick</name>
    <name type="synonym">Ixodes sanguineus</name>
    <dbReference type="NCBI Taxonomy" id="34632"/>
    <lineage>
        <taxon>Eukaryota</taxon>
        <taxon>Metazoa</taxon>
        <taxon>Ecdysozoa</taxon>
        <taxon>Arthropoda</taxon>
        <taxon>Chelicerata</taxon>
        <taxon>Arachnida</taxon>
        <taxon>Acari</taxon>
        <taxon>Parasitiformes</taxon>
        <taxon>Ixodida</taxon>
        <taxon>Ixodoidea</taxon>
        <taxon>Ixodidae</taxon>
        <taxon>Rhipicephalinae</taxon>
        <taxon>Rhipicephalus</taxon>
        <taxon>Rhipicephalus</taxon>
    </lineage>
</organism>
<proteinExistence type="predicted"/>
<dbReference type="AlphaFoldDB" id="A0A9D4TA80"/>
<reference evidence="1" key="2">
    <citation type="submission" date="2021-09" db="EMBL/GenBank/DDBJ databases">
        <authorList>
            <person name="Jia N."/>
            <person name="Wang J."/>
            <person name="Shi W."/>
            <person name="Du L."/>
            <person name="Sun Y."/>
            <person name="Zhan W."/>
            <person name="Jiang J."/>
            <person name="Wang Q."/>
            <person name="Zhang B."/>
            <person name="Ji P."/>
            <person name="Sakyi L.B."/>
            <person name="Cui X."/>
            <person name="Yuan T."/>
            <person name="Jiang B."/>
            <person name="Yang W."/>
            <person name="Lam T.T.-Y."/>
            <person name="Chang Q."/>
            <person name="Ding S."/>
            <person name="Wang X."/>
            <person name="Zhu J."/>
            <person name="Ruan X."/>
            <person name="Zhao L."/>
            <person name="Wei J."/>
            <person name="Que T."/>
            <person name="Du C."/>
            <person name="Cheng J."/>
            <person name="Dai P."/>
            <person name="Han X."/>
            <person name="Huang E."/>
            <person name="Gao Y."/>
            <person name="Liu J."/>
            <person name="Shao H."/>
            <person name="Ye R."/>
            <person name="Li L."/>
            <person name="Wei W."/>
            <person name="Wang X."/>
            <person name="Wang C."/>
            <person name="Huo Q."/>
            <person name="Li W."/>
            <person name="Guo W."/>
            <person name="Chen H."/>
            <person name="Chen S."/>
            <person name="Zhou L."/>
            <person name="Zhou L."/>
            <person name="Ni X."/>
            <person name="Tian J."/>
            <person name="Zhou Y."/>
            <person name="Sheng Y."/>
            <person name="Liu T."/>
            <person name="Pan Y."/>
            <person name="Xia L."/>
            <person name="Li J."/>
            <person name="Zhao F."/>
            <person name="Cao W."/>
        </authorList>
    </citation>
    <scope>NUCLEOTIDE SEQUENCE</scope>
    <source>
        <strain evidence="1">Rsan-2018</strain>
        <tissue evidence="1">Larvae</tissue>
    </source>
</reference>
<accession>A0A9D4TA80</accession>
<evidence type="ECO:0000313" key="2">
    <source>
        <dbReference type="Proteomes" id="UP000821837"/>
    </source>
</evidence>
<gene>
    <name evidence="1" type="ORF">HPB52_013678</name>
</gene>
<reference evidence="1" key="1">
    <citation type="journal article" date="2020" name="Cell">
        <title>Large-Scale Comparative Analyses of Tick Genomes Elucidate Their Genetic Diversity and Vector Capacities.</title>
        <authorList>
            <consortium name="Tick Genome and Microbiome Consortium (TIGMIC)"/>
            <person name="Jia N."/>
            <person name="Wang J."/>
            <person name="Shi W."/>
            <person name="Du L."/>
            <person name="Sun Y."/>
            <person name="Zhan W."/>
            <person name="Jiang J.F."/>
            <person name="Wang Q."/>
            <person name="Zhang B."/>
            <person name="Ji P."/>
            <person name="Bell-Sakyi L."/>
            <person name="Cui X.M."/>
            <person name="Yuan T.T."/>
            <person name="Jiang B.G."/>
            <person name="Yang W.F."/>
            <person name="Lam T.T."/>
            <person name="Chang Q.C."/>
            <person name="Ding S.J."/>
            <person name="Wang X.J."/>
            <person name="Zhu J.G."/>
            <person name="Ruan X.D."/>
            <person name="Zhao L."/>
            <person name="Wei J.T."/>
            <person name="Ye R.Z."/>
            <person name="Que T.C."/>
            <person name="Du C.H."/>
            <person name="Zhou Y.H."/>
            <person name="Cheng J.X."/>
            <person name="Dai P.F."/>
            <person name="Guo W.B."/>
            <person name="Han X.H."/>
            <person name="Huang E.J."/>
            <person name="Li L.F."/>
            <person name="Wei W."/>
            <person name="Gao Y.C."/>
            <person name="Liu J.Z."/>
            <person name="Shao H.Z."/>
            <person name="Wang X."/>
            <person name="Wang C.C."/>
            <person name="Yang T.C."/>
            <person name="Huo Q.B."/>
            <person name="Li W."/>
            <person name="Chen H.Y."/>
            <person name="Chen S.E."/>
            <person name="Zhou L.G."/>
            <person name="Ni X.B."/>
            <person name="Tian J.H."/>
            <person name="Sheng Y."/>
            <person name="Liu T."/>
            <person name="Pan Y.S."/>
            <person name="Xia L.Y."/>
            <person name="Li J."/>
            <person name="Zhao F."/>
            <person name="Cao W.C."/>
        </authorList>
    </citation>
    <scope>NUCLEOTIDE SEQUENCE</scope>
    <source>
        <strain evidence="1">Rsan-2018</strain>
    </source>
</reference>
<comment type="caution">
    <text evidence="1">The sequence shown here is derived from an EMBL/GenBank/DDBJ whole genome shotgun (WGS) entry which is preliminary data.</text>
</comment>
<dbReference type="EMBL" id="JABSTV010001245">
    <property type="protein sequence ID" value="KAH7983692.1"/>
    <property type="molecule type" value="Genomic_DNA"/>
</dbReference>
<sequence length="108" mass="11890">MEETLQAGADIVATHSATMGLNCSPTKSELLRLHPTRHRTNTGPPSNIRIDVGDQQVPEVDKLQPPYEWQLTDVERWEIAVSSSDHGCTKAAGWLGPKSLESHEPAHQ</sequence>
<name>A0A9D4TA80_RHISA</name>
<dbReference type="Proteomes" id="UP000821837">
    <property type="component" value="Chromosome 1"/>
</dbReference>